<reference evidence="2" key="1">
    <citation type="submission" date="2022-11" db="EMBL/GenBank/DDBJ databases">
        <authorList>
            <person name="Petersen C."/>
        </authorList>
    </citation>
    <scope>NUCLEOTIDE SEQUENCE</scope>
    <source>
        <strain evidence="2">IBT 34128</strain>
    </source>
</reference>
<evidence type="ECO:0000313" key="3">
    <source>
        <dbReference type="Proteomes" id="UP001141434"/>
    </source>
</evidence>
<proteinExistence type="predicted"/>
<evidence type="ECO:0000256" key="1">
    <source>
        <dbReference type="SAM" id="MobiDB-lite"/>
    </source>
</evidence>
<sequence length="278" mass="30645">MSDDEEYYDWEEEFLFEDVATDVADELAATAYSEAALYEHPTIDLEDYPSDWDYYSDDYYDDDPTAERSTTEESRVAAPTTACSLDLASFQGVVWKTPGLKKDQDTAIEIHEPDYGEKVALLKNWREIFKSAQPATDKSRLRSQPGNDSRHEGVSLSGEDTPGVPCVAGENPDHDDSDPMSDVVSLDAHPENANASECGQTSWEHIQSSTEPPSATAPLPAKRGRKRKADVSTEATSKDQPNKTSVRSRSRRAAAAKPGGERQSHASGPTRKSARQKK</sequence>
<feature type="region of interest" description="Disordered" evidence="1">
    <location>
        <begin position="133"/>
        <end position="278"/>
    </location>
</feature>
<protein>
    <submittedName>
        <fullName evidence="2">Uncharacterized protein</fullName>
    </submittedName>
</protein>
<dbReference type="OrthoDB" id="5372734at2759"/>
<feature type="compositionally biased region" description="Polar residues" evidence="1">
    <location>
        <begin position="193"/>
        <end position="213"/>
    </location>
</feature>
<accession>A0A9W9FS14</accession>
<dbReference type="EMBL" id="JAPMSZ010000004">
    <property type="protein sequence ID" value="KAJ5104960.1"/>
    <property type="molecule type" value="Genomic_DNA"/>
</dbReference>
<evidence type="ECO:0000313" key="2">
    <source>
        <dbReference type="EMBL" id="KAJ5104960.1"/>
    </source>
</evidence>
<dbReference type="Proteomes" id="UP001141434">
    <property type="component" value="Unassembled WGS sequence"/>
</dbReference>
<gene>
    <name evidence="2" type="ORF">NUU61_002307</name>
</gene>
<dbReference type="AlphaFoldDB" id="A0A9W9FS14"/>
<dbReference type="GeneID" id="81392057"/>
<reference evidence="2" key="2">
    <citation type="journal article" date="2023" name="IMA Fungus">
        <title>Comparative genomic study of the Penicillium genus elucidates a diverse pangenome and 15 lateral gene transfer events.</title>
        <authorList>
            <person name="Petersen C."/>
            <person name="Sorensen T."/>
            <person name="Nielsen M.R."/>
            <person name="Sondergaard T.E."/>
            <person name="Sorensen J.L."/>
            <person name="Fitzpatrick D.A."/>
            <person name="Frisvad J.C."/>
            <person name="Nielsen K.L."/>
        </authorList>
    </citation>
    <scope>NUCLEOTIDE SEQUENCE</scope>
    <source>
        <strain evidence="2">IBT 34128</strain>
    </source>
</reference>
<name>A0A9W9FS14_9EURO</name>
<dbReference type="RefSeq" id="XP_056513956.1">
    <property type="nucleotide sequence ID" value="XM_056652889.1"/>
</dbReference>
<comment type="caution">
    <text evidence="2">The sequence shown here is derived from an EMBL/GenBank/DDBJ whole genome shotgun (WGS) entry which is preliminary data.</text>
</comment>
<organism evidence="2 3">
    <name type="scientific">Penicillium alfredii</name>
    <dbReference type="NCBI Taxonomy" id="1506179"/>
    <lineage>
        <taxon>Eukaryota</taxon>
        <taxon>Fungi</taxon>
        <taxon>Dikarya</taxon>
        <taxon>Ascomycota</taxon>
        <taxon>Pezizomycotina</taxon>
        <taxon>Eurotiomycetes</taxon>
        <taxon>Eurotiomycetidae</taxon>
        <taxon>Eurotiales</taxon>
        <taxon>Aspergillaceae</taxon>
        <taxon>Penicillium</taxon>
    </lineage>
</organism>
<keyword evidence="3" id="KW-1185">Reference proteome</keyword>